<dbReference type="InterPro" id="IPR017871">
    <property type="entry name" value="ABC_transporter-like_CS"/>
</dbReference>
<keyword evidence="2" id="KW-0813">Transport</keyword>
<dbReference type="NCBIfam" id="TIGR01727">
    <property type="entry name" value="oligo_HPY"/>
    <property type="match status" value="1"/>
</dbReference>
<dbReference type="InterPro" id="IPR050319">
    <property type="entry name" value="ABC_transp_ATP-bind"/>
</dbReference>
<keyword evidence="4 6" id="KW-0067">ATP-binding</keyword>
<dbReference type="GO" id="GO:0015833">
    <property type="term" value="P:peptide transport"/>
    <property type="evidence" value="ECO:0007669"/>
    <property type="project" value="InterPro"/>
</dbReference>
<dbReference type="Pfam" id="PF00005">
    <property type="entry name" value="ABC_tran"/>
    <property type="match status" value="1"/>
</dbReference>
<protein>
    <submittedName>
        <fullName evidence="6">Peptide/nickel transport system ATP-binding protein</fullName>
    </submittedName>
</protein>
<feature type="domain" description="ABC transporter" evidence="5">
    <location>
        <begin position="15"/>
        <end position="266"/>
    </location>
</feature>
<dbReference type="GO" id="GO:0005524">
    <property type="term" value="F:ATP binding"/>
    <property type="evidence" value="ECO:0007669"/>
    <property type="project" value="UniProtKB-KW"/>
</dbReference>
<sequence>MSETTTTLDPPAVDVRAVRVDYGTARGLSALLRDRTITAVEDVSFAVRPGEIVGIGGESGCGKSTVAGALCGLVRVASGRIEVAGREVTRLSHPQWRTVRPDIQLVFQDPFDSLNPQFSIFATVAEPLVSMKLCRKDEIAGRVVDALERAELTPPERYLSRRPASLSGGERQRVSIARALVVRPRVLVADEPVSMLDPTTAVGITSLLRRLADDLGMAVVLISHDLKLLASVCDTVGIMYLGRLVEFGPAADVLGRPVHPYTRLLLAAVPNLDPRTRRPRVVLTGAPPSPALRPAGCPFHPRCPLADGTDCTAGAPALAGAAHQVACHHATTTPTERTTA</sequence>
<evidence type="ECO:0000256" key="4">
    <source>
        <dbReference type="ARBA" id="ARBA00022840"/>
    </source>
</evidence>
<dbReference type="PROSITE" id="PS00211">
    <property type="entry name" value="ABC_TRANSPORTER_1"/>
    <property type="match status" value="1"/>
</dbReference>
<evidence type="ECO:0000256" key="3">
    <source>
        <dbReference type="ARBA" id="ARBA00022741"/>
    </source>
</evidence>
<dbReference type="OrthoDB" id="5357528at2"/>
<dbReference type="InterPro" id="IPR027417">
    <property type="entry name" value="P-loop_NTPase"/>
</dbReference>
<evidence type="ECO:0000256" key="2">
    <source>
        <dbReference type="ARBA" id="ARBA00022448"/>
    </source>
</evidence>
<dbReference type="Gene3D" id="3.40.50.300">
    <property type="entry name" value="P-loop containing nucleotide triphosphate hydrolases"/>
    <property type="match status" value="1"/>
</dbReference>
<dbReference type="InterPro" id="IPR003593">
    <property type="entry name" value="AAA+_ATPase"/>
</dbReference>
<dbReference type="PANTHER" id="PTHR43776:SF7">
    <property type="entry name" value="D,D-DIPEPTIDE TRANSPORT ATP-BINDING PROTEIN DDPF-RELATED"/>
    <property type="match status" value="1"/>
</dbReference>
<proteinExistence type="inferred from homology"/>
<evidence type="ECO:0000259" key="5">
    <source>
        <dbReference type="PROSITE" id="PS50893"/>
    </source>
</evidence>
<dbReference type="RefSeq" id="WP_069111356.1">
    <property type="nucleotide sequence ID" value="NZ_FNUC01000004.1"/>
</dbReference>
<dbReference type="Proteomes" id="UP000181980">
    <property type="component" value="Unassembled WGS sequence"/>
</dbReference>
<accession>A0A1H5Q0C3</accession>
<evidence type="ECO:0000313" key="6">
    <source>
        <dbReference type="EMBL" id="SEF18888.1"/>
    </source>
</evidence>
<dbReference type="STRING" id="561176.SAMN04488561_6959"/>
<comment type="similarity">
    <text evidence="1">Belongs to the ABC transporter superfamily.</text>
</comment>
<evidence type="ECO:0000313" key="7">
    <source>
        <dbReference type="Proteomes" id="UP000181980"/>
    </source>
</evidence>
<dbReference type="SUPFAM" id="SSF52540">
    <property type="entry name" value="P-loop containing nucleoside triphosphate hydrolases"/>
    <property type="match status" value="1"/>
</dbReference>
<gene>
    <name evidence="6" type="ORF">SAMN04488561_6959</name>
</gene>
<dbReference type="GO" id="GO:0016887">
    <property type="term" value="F:ATP hydrolysis activity"/>
    <property type="evidence" value="ECO:0007669"/>
    <property type="project" value="InterPro"/>
</dbReference>
<dbReference type="InterPro" id="IPR013563">
    <property type="entry name" value="Oligopep_ABC_C"/>
</dbReference>
<dbReference type="PANTHER" id="PTHR43776">
    <property type="entry name" value="TRANSPORT ATP-BINDING PROTEIN"/>
    <property type="match status" value="1"/>
</dbReference>
<name>A0A1H5Q0C3_9ACTN</name>
<dbReference type="EMBL" id="FNUC01000004">
    <property type="protein sequence ID" value="SEF18888.1"/>
    <property type="molecule type" value="Genomic_DNA"/>
</dbReference>
<dbReference type="PROSITE" id="PS50893">
    <property type="entry name" value="ABC_TRANSPORTER_2"/>
    <property type="match status" value="1"/>
</dbReference>
<keyword evidence="3" id="KW-0547">Nucleotide-binding</keyword>
<evidence type="ECO:0000256" key="1">
    <source>
        <dbReference type="ARBA" id="ARBA00005417"/>
    </source>
</evidence>
<organism evidence="6 7">
    <name type="scientific">Jiangella alba</name>
    <dbReference type="NCBI Taxonomy" id="561176"/>
    <lineage>
        <taxon>Bacteria</taxon>
        <taxon>Bacillati</taxon>
        <taxon>Actinomycetota</taxon>
        <taxon>Actinomycetes</taxon>
        <taxon>Jiangellales</taxon>
        <taxon>Jiangellaceae</taxon>
        <taxon>Jiangella</taxon>
    </lineage>
</organism>
<dbReference type="Pfam" id="PF08352">
    <property type="entry name" value="oligo_HPY"/>
    <property type="match status" value="1"/>
</dbReference>
<dbReference type="AlphaFoldDB" id="A0A1H5Q0C3"/>
<reference evidence="7" key="1">
    <citation type="submission" date="2016-10" db="EMBL/GenBank/DDBJ databases">
        <authorList>
            <person name="Varghese N."/>
            <person name="Submissions S."/>
        </authorList>
    </citation>
    <scope>NUCLEOTIDE SEQUENCE [LARGE SCALE GENOMIC DNA]</scope>
    <source>
        <strain evidence="7">DSM 45237</strain>
    </source>
</reference>
<dbReference type="GO" id="GO:0055085">
    <property type="term" value="P:transmembrane transport"/>
    <property type="evidence" value="ECO:0007669"/>
    <property type="project" value="UniProtKB-ARBA"/>
</dbReference>
<dbReference type="CDD" id="cd03257">
    <property type="entry name" value="ABC_NikE_OppD_transporters"/>
    <property type="match status" value="1"/>
</dbReference>
<dbReference type="InterPro" id="IPR003439">
    <property type="entry name" value="ABC_transporter-like_ATP-bd"/>
</dbReference>
<keyword evidence="7" id="KW-1185">Reference proteome</keyword>
<dbReference type="SMART" id="SM00382">
    <property type="entry name" value="AAA"/>
    <property type="match status" value="1"/>
</dbReference>